<proteinExistence type="predicted"/>
<evidence type="ECO:0000313" key="3">
    <source>
        <dbReference type="Proteomes" id="UP000238217"/>
    </source>
</evidence>
<dbReference type="RefSeq" id="WP_106124214.1">
    <property type="nucleotide sequence ID" value="NZ_PVTY01000051.1"/>
</dbReference>
<dbReference type="OrthoDB" id="4928721at2"/>
<keyword evidence="1" id="KW-1133">Transmembrane helix</keyword>
<organism evidence="2 3">
    <name type="scientific">Nesterenkonia sandarakina</name>
    <dbReference type="NCBI Taxonomy" id="272918"/>
    <lineage>
        <taxon>Bacteria</taxon>
        <taxon>Bacillati</taxon>
        <taxon>Actinomycetota</taxon>
        <taxon>Actinomycetes</taxon>
        <taxon>Micrococcales</taxon>
        <taxon>Micrococcaceae</taxon>
        <taxon>Nesterenkonia</taxon>
    </lineage>
</organism>
<evidence type="ECO:0000313" key="2">
    <source>
        <dbReference type="EMBL" id="PRZ11417.1"/>
    </source>
</evidence>
<reference evidence="2 3" key="1">
    <citation type="submission" date="2018-03" db="EMBL/GenBank/DDBJ databases">
        <title>Comparative analysis of microorganisms from saline springs in Andes Mountain Range, Colombia.</title>
        <authorList>
            <person name="Rubin E."/>
        </authorList>
    </citation>
    <scope>NUCLEOTIDE SEQUENCE [LARGE SCALE GENOMIC DNA]</scope>
    <source>
        <strain evidence="2 3">CG 35</strain>
    </source>
</reference>
<keyword evidence="1" id="KW-0812">Transmembrane</keyword>
<keyword evidence="3" id="KW-1185">Reference proteome</keyword>
<protein>
    <recommendedName>
        <fullName evidence="4">DUF2975 family protein</fullName>
    </recommendedName>
</protein>
<dbReference type="Pfam" id="PF11188">
    <property type="entry name" value="DUF2975"/>
    <property type="match status" value="1"/>
</dbReference>
<feature type="transmembrane region" description="Helical" evidence="1">
    <location>
        <begin position="21"/>
        <end position="40"/>
    </location>
</feature>
<dbReference type="EMBL" id="PVTY01000051">
    <property type="protein sequence ID" value="PRZ11417.1"/>
    <property type="molecule type" value="Genomic_DNA"/>
</dbReference>
<feature type="transmembrane region" description="Helical" evidence="1">
    <location>
        <begin position="97"/>
        <end position="115"/>
    </location>
</feature>
<dbReference type="Proteomes" id="UP000238217">
    <property type="component" value="Unassembled WGS sequence"/>
</dbReference>
<accession>A0A2T0Y9L7</accession>
<keyword evidence="1" id="KW-0472">Membrane</keyword>
<feature type="transmembrane region" description="Helical" evidence="1">
    <location>
        <begin position="135"/>
        <end position="156"/>
    </location>
</feature>
<sequence>MSETMQTTTVEETKPQGVFSRLVRAILITVAAFWAISHLSQGFTLVTGRFLWTDGNVEPGLPLEHLPILTTAELRPGTSATMEDADLLLRWANATPLFLEAATVVIAAWLLLRVLRRVTQREAFSTKTINYWKALSLTLMVGGVLIGLINTFATLYTSAHVGLWPNTGQRDRAAQADFLGGDYVGINIDFPNWPISLIVAGLVALALTTAFRAGAQLERDVDGVI</sequence>
<feature type="transmembrane region" description="Helical" evidence="1">
    <location>
        <begin position="193"/>
        <end position="211"/>
    </location>
</feature>
<evidence type="ECO:0008006" key="4">
    <source>
        <dbReference type="Google" id="ProtNLM"/>
    </source>
</evidence>
<comment type="caution">
    <text evidence="2">The sequence shown here is derived from an EMBL/GenBank/DDBJ whole genome shotgun (WGS) entry which is preliminary data.</text>
</comment>
<name>A0A2T0Y9L7_9MICC</name>
<gene>
    <name evidence="2" type="ORF">BCL67_1512</name>
</gene>
<dbReference type="AlphaFoldDB" id="A0A2T0Y9L7"/>
<evidence type="ECO:0000256" key="1">
    <source>
        <dbReference type="SAM" id="Phobius"/>
    </source>
</evidence>
<dbReference type="InterPro" id="IPR021354">
    <property type="entry name" value="DUF2975"/>
</dbReference>